<dbReference type="PANTHER" id="PTHR33064:SF37">
    <property type="entry name" value="RIBONUCLEASE H"/>
    <property type="match status" value="1"/>
</dbReference>
<dbReference type="Gene3D" id="3.30.70.270">
    <property type="match status" value="1"/>
</dbReference>
<comment type="caution">
    <text evidence="2">The sequence shown here is derived from an EMBL/GenBank/DDBJ whole genome shotgun (WGS) entry which is preliminary data.</text>
</comment>
<feature type="domain" description="Reverse transcriptase/retrotransposon-derived protein RNase H-like" evidence="1">
    <location>
        <begin position="79"/>
        <end position="130"/>
    </location>
</feature>
<name>A0A8X6YPG3_9ARAC</name>
<dbReference type="InterPro" id="IPR041577">
    <property type="entry name" value="RT_RNaseH_2"/>
</dbReference>
<dbReference type="PANTHER" id="PTHR33064">
    <property type="entry name" value="POL PROTEIN"/>
    <property type="match status" value="1"/>
</dbReference>
<organism evidence="2 3">
    <name type="scientific">Trichonephila inaurata madagascariensis</name>
    <dbReference type="NCBI Taxonomy" id="2747483"/>
    <lineage>
        <taxon>Eukaryota</taxon>
        <taxon>Metazoa</taxon>
        <taxon>Ecdysozoa</taxon>
        <taxon>Arthropoda</taxon>
        <taxon>Chelicerata</taxon>
        <taxon>Arachnida</taxon>
        <taxon>Araneae</taxon>
        <taxon>Araneomorphae</taxon>
        <taxon>Entelegynae</taxon>
        <taxon>Araneoidea</taxon>
        <taxon>Nephilidae</taxon>
        <taxon>Trichonephila</taxon>
        <taxon>Trichonephila inaurata</taxon>
    </lineage>
</organism>
<gene>
    <name evidence="2" type="primary">pol_1814</name>
    <name evidence="2" type="ORF">TNIN_60581</name>
</gene>
<dbReference type="InterPro" id="IPR051320">
    <property type="entry name" value="Viral_Replic_Matur_Polypro"/>
</dbReference>
<reference evidence="2" key="1">
    <citation type="submission" date="2020-08" db="EMBL/GenBank/DDBJ databases">
        <title>Multicomponent nature underlies the extraordinary mechanical properties of spider dragline silk.</title>
        <authorList>
            <person name="Kono N."/>
            <person name="Nakamura H."/>
            <person name="Mori M."/>
            <person name="Yoshida Y."/>
            <person name="Ohtoshi R."/>
            <person name="Malay A.D."/>
            <person name="Moran D.A.P."/>
            <person name="Tomita M."/>
            <person name="Numata K."/>
            <person name="Arakawa K."/>
        </authorList>
    </citation>
    <scope>NUCLEOTIDE SEQUENCE</scope>
</reference>
<evidence type="ECO:0000313" key="3">
    <source>
        <dbReference type="Proteomes" id="UP000886998"/>
    </source>
</evidence>
<dbReference type="InterPro" id="IPR043128">
    <property type="entry name" value="Rev_trsase/Diguanyl_cyclase"/>
</dbReference>
<dbReference type="InterPro" id="IPR043502">
    <property type="entry name" value="DNA/RNA_pol_sf"/>
</dbReference>
<dbReference type="EMBL" id="BMAV01020579">
    <property type="protein sequence ID" value="GFY74147.1"/>
    <property type="molecule type" value="Genomic_DNA"/>
</dbReference>
<accession>A0A8X6YPG3</accession>
<dbReference type="GO" id="GO:0071897">
    <property type="term" value="P:DNA biosynthetic process"/>
    <property type="evidence" value="ECO:0007669"/>
    <property type="project" value="UniProtKB-ARBA"/>
</dbReference>
<evidence type="ECO:0000313" key="2">
    <source>
        <dbReference type="EMBL" id="GFY74147.1"/>
    </source>
</evidence>
<dbReference type="Pfam" id="PF17919">
    <property type="entry name" value="RT_RNaseH_2"/>
    <property type="match status" value="1"/>
</dbReference>
<dbReference type="AlphaFoldDB" id="A0A8X6YPG3"/>
<sequence length="277" mass="31132">MPRTRQEEPPLVQPATGKFNLIELIPNYEGSESIGIRRFLNKINDVAELGKWSKRYIKNFAKRALPLTNLLRKDIPFEWASETQAAFEDIKEAILNPPVLALPDPAADLQITTDASSYGIGAVLEQKTLCQGHFRCIGSSLHHERNPYKIQISPVYHYKAEFVYGGTASQKLKTVTTLHLAFARLEEPLQGSEPTGLPLQGLVTAWSNCISIMLRTVTLRFTQPQESSRRLGRVPVIPFFFLILPFKTWTVVHDQEFASAQRKDDRTVGSAVAIAFI</sequence>
<proteinExistence type="predicted"/>
<keyword evidence="3" id="KW-1185">Reference proteome</keyword>
<protein>
    <submittedName>
        <fullName evidence="2">Retrovirus-related Pol polyprotein from transposon 17.6</fullName>
    </submittedName>
</protein>
<dbReference type="OrthoDB" id="427129at2759"/>
<evidence type="ECO:0000259" key="1">
    <source>
        <dbReference type="Pfam" id="PF17919"/>
    </source>
</evidence>
<dbReference type="SUPFAM" id="SSF56672">
    <property type="entry name" value="DNA/RNA polymerases"/>
    <property type="match status" value="1"/>
</dbReference>
<dbReference type="Proteomes" id="UP000886998">
    <property type="component" value="Unassembled WGS sequence"/>
</dbReference>